<organism evidence="8 9">
    <name type="scientific">Bacteroides uniformis</name>
    <dbReference type="NCBI Taxonomy" id="820"/>
    <lineage>
        <taxon>Bacteria</taxon>
        <taxon>Pseudomonadati</taxon>
        <taxon>Bacteroidota</taxon>
        <taxon>Bacteroidia</taxon>
        <taxon>Bacteroidales</taxon>
        <taxon>Bacteroidaceae</taxon>
        <taxon>Bacteroides</taxon>
    </lineage>
</organism>
<keyword evidence="3" id="KW-0378">Hydrolase</keyword>
<dbReference type="GO" id="GO:0004559">
    <property type="term" value="F:alpha-mannosidase activity"/>
    <property type="evidence" value="ECO:0007669"/>
    <property type="project" value="TreeGrafter"/>
</dbReference>
<comment type="subcellular location">
    <subcellularLocation>
        <location evidence="1">Golgi apparatus membrane</location>
        <topology evidence="1">Single-pass type II membrane protein</topology>
    </subcellularLocation>
</comment>
<evidence type="ECO:0000256" key="7">
    <source>
        <dbReference type="ARBA" id="ARBA00023136"/>
    </source>
</evidence>
<dbReference type="PANTHER" id="PTHR13572">
    <property type="entry name" value="ENDO-ALPHA-1,2-MANNOSIDASE"/>
    <property type="match status" value="1"/>
</dbReference>
<protein>
    <submittedName>
        <fullName evidence="8">Uncharacterized protein</fullName>
    </submittedName>
</protein>
<dbReference type="EMBL" id="BQNL01000001">
    <property type="protein sequence ID" value="GKH15580.1"/>
    <property type="molecule type" value="Genomic_DNA"/>
</dbReference>
<evidence type="ECO:0000256" key="1">
    <source>
        <dbReference type="ARBA" id="ARBA00004323"/>
    </source>
</evidence>
<keyword evidence="2" id="KW-0812">Transmembrane</keyword>
<proteinExistence type="predicted"/>
<evidence type="ECO:0000313" key="9">
    <source>
        <dbReference type="Proteomes" id="UP001055048"/>
    </source>
</evidence>
<dbReference type="Gene3D" id="3.20.20.80">
    <property type="entry name" value="Glycosidases"/>
    <property type="match status" value="1"/>
</dbReference>
<keyword evidence="4" id="KW-0735">Signal-anchor</keyword>
<comment type="caution">
    <text evidence="8">The sequence shown here is derived from an EMBL/GenBank/DDBJ whole genome shotgun (WGS) entry which is preliminary data.</text>
</comment>
<name>A0AA37JXE3_BACUN</name>
<dbReference type="InterPro" id="IPR026071">
    <property type="entry name" value="Glyco_Hydrolase_99"/>
</dbReference>
<evidence type="ECO:0000256" key="4">
    <source>
        <dbReference type="ARBA" id="ARBA00022968"/>
    </source>
</evidence>
<evidence type="ECO:0000256" key="3">
    <source>
        <dbReference type="ARBA" id="ARBA00022801"/>
    </source>
</evidence>
<reference evidence="8" key="1">
    <citation type="submission" date="2022-01" db="EMBL/GenBank/DDBJ databases">
        <title>Novel bile acid biosynthetic pathways are enriched in the microbiome of centenarians.</title>
        <authorList>
            <person name="Sato Y."/>
            <person name="Atarashi K."/>
            <person name="Plichta R.D."/>
            <person name="Arai Y."/>
            <person name="Sasajima S."/>
            <person name="Kearney M.S."/>
            <person name="Suda W."/>
            <person name="Takeshita K."/>
            <person name="Sasaki T."/>
            <person name="Okamoto S."/>
            <person name="Skelly N.A."/>
            <person name="Okamura Y."/>
            <person name="Vlamakis H."/>
            <person name="Li Y."/>
            <person name="Tanoue T."/>
            <person name="Takei H."/>
            <person name="Nittono H."/>
            <person name="Narushima S."/>
            <person name="Irie J."/>
            <person name="Itoh H."/>
            <person name="Moriya K."/>
            <person name="Sugiura Y."/>
            <person name="Suematsu M."/>
            <person name="Moritoki N."/>
            <person name="Shibata S."/>
            <person name="Littman R.D."/>
            <person name="Fischbach A.M."/>
            <person name="Uwamino Y."/>
            <person name="Inoue T."/>
            <person name="Honda A."/>
            <person name="Hattori M."/>
            <person name="Murai T."/>
            <person name="Xavier J.R."/>
            <person name="Hirose N."/>
            <person name="Honda K."/>
        </authorList>
    </citation>
    <scope>NUCLEOTIDE SEQUENCE</scope>
    <source>
        <strain evidence="8">CE91-St12</strain>
    </source>
</reference>
<evidence type="ECO:0000256" key="5">
    <source>
        <dbReference type="ARBA" id="ARBA00022989"/>
    </source>
</evidence>
<evidence type="ECO:0000256" key="6">
    <source>
        <dbReference type="ARBA" id="ARBA00023034"/>
    </source>
</evidence>
<gene>
    <name evidence="8" type="ORF">CE91St12_37900</name>
</gene>
<dbReference type="CDD" id="cd11575">
    <property type="entry name" value="GH99_GH71_like_3"/>
    <property type="match status" value="1"/>
</dbReference>
<keyword evidence="6" id="KW-0333">Golgi apparatus</keyword>
<dbReference type="Pfam" id="PF16317">
    <property type="entry name" value="Glyco_hydro_99"/>
    <property type="match status" value="1"/>
</dbReference>
<accession>A0AA37JXE3</accession>
<evidence type="ECO:0000256" key="2">
    <source>
        <dbReference type="ARBA" id="ARBA00022692"/>
    </source>
</evidence>
<dbReference type="Proteomes" id="UP001055048">
    <property type="component" value="Unassembled WGS sequence"/>
</dbReference>
<evidence type="ECO:0000313" key="8">
    <source>
        <dbReference type="EMBL" id="GKH15580.1"/>
    </source>
</evidence>
<dbReference type="PANTHER" id="PTHR13572:SF4">
    <property type="entry name" value="RE57134P"/>
    <property type="match status" value="1"/>
</dbReference>
<dbReference type="AlphaFoldDB" id="A0AA37JXE3"/>
<sequence length="367" mass="42400">MKLYTHYMPWFETPATSNDKKWGQHWTMATCNPEQKDGNGKRQIASHYYPLIEPYASSDAVVLNYHTLLMKYSGIDGVMIDWYGTQDKYDYAPNRRNTEELVKAIERAGLQFAIVYEDQTLKELPDNNAKVAQAIRDMQYLQNNFFNKTSYVKKDGKPLLLVFGPQTITAPKDWSRIFDILPAKPAFVVLNDHSHLANNSSEKNSIGEYLWANPDPASFYSKAVSNFDLCIGGAMPGFYDYYKEGGWGNGYITYNDENGALFDRQLSAARSAGLEYLQISTWNDFGEGTNIEPTQEYEYRYLTKLQQFSGTFYNEHVLKQIHRWYTLKRQYAGDKDDAGKYLTQAYYYFIALQPDKAEELLNELKTK</sequence>
<keyword evidence="5" id="KW-1133">Transmembrane helix</keyword>
<keyword evidence="7" id="KW-0472">Membrane</keyword>